<gene>
    <name evidence="1" type="ORF">BDR25DRAFT_355865</name>
</gene>
<comment type="caution">
    <text evidence="1">The sequence shown here is derived from an EMBL/GenBank/DDBJ whole genome shotgun (WGS) entry which is preliminary data.</text>
</comment>
<sequence>MSAAQLALYQGACKILGDLLNQLLSEDSEDLGAGIWSTGCQVLTAEERNATDRGHTLFGVAICMVLAEINLKCDIVLPAHVLLQQGNSSKKVHKIRHITSWTFPINLQHKPPSSTHAVNARPPLTHPETNPPSTIHKPAPSNFPIPTISHLHSLLIGDNRGEERQGLCIGTTTFTRVKDPDVLCIIPGFFDLETGSKENDLYNVWCYQVNLGSESAPHKSNLGSEYVYHDSRSTPHGPNAKARTSHAINITDWKHQRSRHPYFCEALSQPCKDIEISFMSVYTQIRGSTTSTNQLKILEPKGSCAPPTKWASARHEDFIKESNGMSVGNVSRDVKVPVKVSQIPSFMPEGSLDTHPSSIRAKQKWNERLWNESGGPSRIPGEMHARHRTSLELRVMREKKKECSQPERSTTTQED</sequence>
<name>A0ACB6QUG9_9PLEO</name>
<organism evidence="1 2">
    <name type="scientific">Lindgomyces ingoldianus</name>
    <dbReference type="NCBI Taxonomy" id="673940"/>
    <lineage>
        <taxon>Eukaryota</taxon>
        <taxon>Fungi</taxon>
        <taxon>Dikarya</taxon>
        <taxon>Ascomycota</taxon>
        <taxon>Pezizomycotina</taxon>
        <taxon>Dothideomycetes</taxon>
        <taxon>Pleosporomycetidae</taxon>
        <taxon>Pleosporales</taxon>
        <taxon>Lindgomycetaceae</taxon>
        <taxon>Lindgomyces</taxon>
    </lineage>
</organism>
<protein>
    <submittedName>
        <fullName evidence="1">Uncharacterized protein</fullName>
    </submittedName>
</protein>
<accession>A0ACB6QUG9</accession>
<evidence type="ECO:0000313" key="2">
    <source>
        <dbReference type="Proteomes" id="UP000799755"/>
    </source>
</evidence>
<keyword evidence="2" id="KW-1185">Reference proteome</keyword>
<reference evidence="1" key="1">
    <citation type="journal article" date="2020" name="Stud. Mycol.">
        <title>101 Dothideomycetes genomes: a test case for predicting lifestyles and emergence of pathogens.</title>
        <authorList>
            <person name="Haridas S."/>
            <person name="Albert R."/>
            <person name="Binder M."/>
            <person name="Bloem J."/>
            <person name="Labutti K."/>
            <person name="Salamov A."/>
            <person name="Andreopoulos B."/>
            <person name="Baker S."/>
            <person name="Barry K."/>
            <person name="Bills G."/>
            <person name="Bluhm B."/>
            <person name="Cannon C."/>
            <person name="Castanera R."/>
            <person name="Culley D."/>
            <person name="Daum C."/>
            <person name="Ezra D."/>
            <person name="Gonzalez J."/>
            <person name="Henrissat B."/>
            <person name="Kuo A."/>
            <person name="Liang C."/>
            <person name="Lipzen A."/>
            <person name="Lutzoni F."/>
            <person name="Magnuson J."/>
            <person name="Mondo S."/>
            <person name="Nolan M."/>
            <person name="Ohm R."/>
            <person name="Pangilinan J."/>
            <person name="Park H.-J."/>
            <person name="Ramirez L."/>
            <person name="Alfaro M."/>
            <person name="Sun H."/>
            <person name="Tritt A."/>
            <person name="Yoshinaga Y."/>
            <person name="Zwiers L.-H."/>
            <person name="Turgeon B."/>
            <person name="Goodwin S."/>
            <person name="Spatafora J."/>
            <person name="Crous P."/>
            <person name="Grigoriev I."/>
        </authorList>
    </citation>
    <scope>NUCLEOTIDE SEQUENCE</scope>
    <source>
        <strain evidence="1">ATCC 200398</strain>
    </source>
</reference>
<dbReference type="Proteomes" id="UP000799755">
    <property type="component" value="Unassembled WGS sequence"/>
</dbReference>
<proteinExistence type="predicted"/>
<evidence type="ECO:0000313" key="1">
    <source>
        <dbReference type="EMBL" id="KAF2470155.1"/>
    </source>
</evidence>
<dbReference type="EMBL" id="MU003509">
    <property type="protein sequence ID" value="KAF2470155.1"/>
    <property type="molecule type" value="Genomic_DNA"/>
</dbReference>